<evidence type="ECO:0000313" key="2">
    <source>
        <dbReference type="EMBL" id="MEQ2428942.1"/>
    </source>
</evidence>
<proteinExistence type="predicted"/>
<dbReference type="InterPro" id="IPR010982">
    <property type="entry name" value="Lambda_DNA-bd_dom_sf"/>
</dbReference>
<dbReference type="SMART" id="SM00530">
    <property type="entry name" value="HTH_XRE"/>
    <property type="match status" value="1"/>
</dbReference>
<dbReference type="Pfam" id="PF01381">
    <property type="entry name" value="HTH_3"/>
    <property type="match status" value="1"/>
</dbReference>
<dbReference type="CDD" id="cd00093">
    <property type="entry name" value="HTH_XRE"/>
    <property type="match status" value="1"/>
</dbReference>
<dbReference type="PROSITE" id="PS50943">
    <property type="entry name" value="HTH_CROC1"/>
    <property type="match status" value="1"/>
</dbReference>
<gene>
    <name evidence="2" type="ORF">WMQ36_28665</name>
</gene>
<protein>
    <submittedName>
        <fullName evidence="2">Helix-turn-helix transcriptional regulator</fullName>
    </submittedName>
</protein>
<dbReference type="SUPFAM" id="SSF47413">
    <property type="entry name" value="lambda repressor-like DNA-binding domains"/>
    <property type="match status" value="1"/>
</dbReference>
<comment type="caution">
    <text evidence="2">The sequence shown here is derived from an EMBL/GenBank/DDBJ whole genome shotgun (WGS) entry which is preliminary data.</text>
</comment>
<evidence type="ECO:0000259" key="1">
    <source>
        <dbReference type="PROSITE" id="PS50943"/>
    </source>
</evidence>
<reference evidence="2 3" key="1">
    <citation type="submission" date="2024-03" db="EMBL/GenBank/DDBJ databases">
        <title>Human intestinal bacterial collection.</title>
        <authorList>
            <person name="Pauvert C."/>
            <person name="Hitch T.C.A."/>
            <person name="Clavel T."/>
        </authorList>
    </citation>
    <scope>NUCLEOTIDE SEQUENCE [LARGE SCALE GENOMIC DNA]</scope>
    <source>
        <strain evidence="2 3">CLA-SR-H021</strain>
    </source>
</reference>
<feature type="domain" description="HTH cro/C1-type" evidence="1">
    <location>
        <begin position="19"/>
        <end position="78"/>
    </location>
</feature>
<dbReference type="Gene3D" id="1.10.260.40">
    <property type="entry name" value="lambda repressor-like DNA-binding domains"/>
    <property type="match status" value="1"/>
</dbReference>
<dbReference type="InterPro" id="IPR001387">
    <property type="entry name" value="Cro/C1-type_HTH"/>
</dbReference>
<name>A0ABV1DEZ1_9FIRM</name>
<dbReference type="RefSeq" id="WP_349119299.1">
    <property type="nucleotide sequence ID" value="NZ_JBBMFM010000240.1"/>
</dbReference>
<sequence length="85" mass="9676">MERETKIKSDSKISLADNLRIIREEHGFTQAYMVRELQLRGCATSKQNYSKYEKGQAHISASELVAIANILDIPLESLFAYTILD</sequence>
<keyword evidence="3" id="KW-1185">Reference proteome</keyword>
<organism evidence="2 3">
    <name type="scientific">Enterocloster hominis</name>
    <name type="common">ex Hitch et al. 2024</name>
    <dbReference type="NCBI Taxonomy" id="1917870"/>
    <lineage>
        <taxon>Bacteria</taxon>
        <taxon>Bacillati</taxon>
        <taxon>Bacillota</taxon>
        <taxon>Clostridia</taxon>
        <taxon>Lachnospirales</taxon>
        <taxon>Lachnospiraceae</taxon>
        <taxon>Enterocloster</taxon>
    </lineage>
</organism>
<accession>A0ABV1DEZ1</accession>
<evidence type="ECO:0000313" key="3">
    <source>
        <dbReference type="Proteomes" id="UP001454086"/>
    </source>
</evidence>
<dbReference type="Proteomes" id="UP001454086">
    <property type="component" value="Unassembled WGS sequence"/>
</dbReference>
<dbReference type="EMBL" id="JBBMFM010000240">
    <property type="protein sequence ID" value="MEQ2428942.1"/>
    <property type="molecule type" value="Genomic_DNA"/>
</dbReference>